<evidence type="ECO:0000259" key="2">
    <source>
        <dbReference type="Pfam" id="PF15635"/>
    </source>
</evidence>
<feature type="domain" description="Tox-GHH2" evidence="2">
    <location>
        <begin position="200"/>
        <end position="310"/>
    </location>
</feature>
<accession>A0A944HBW8</accession>
<feature type="region of interest" description="Disordered" evidence="1">
    <location>
        <begin position="314"/>
        <end position="337"/>
    </location>
</feature>
<dbReference type="CDD" id="cd14740">
    <property type="entry name" value="PAAR_4"/>
    <property type="match status" value="1"/>
</dbReference>
<evidence type="ECO:0000313" key="3">
    <source>
        <dbReference type="EMBL" id="MBT2328900.1"/>
    </source>
</evidence>
<dbReference type="RefSeq" id="WP_214917665.1">
    <property type="nucleotide sequence ID" value="NZ_JAGGNX010000022.1"/>
</dbReference>
<dbReference type="EMBL" id="JAGGOB010000020">
    <property type="protein sequence ID" value="MBT2328900.1"/>
    <property type="molecule type" value="Genomic_DNA"/>
</dbReference>
<gene>
    <name evidence="3" type="ORF">J7E47_09220</name>
</gene>
<dbReference type="Proteomes" id="UP000692896">
    <property type="component" value="Unassembled WGS sequence"/>
</dbReference>
<evidence type="ECO:0000256" key="1">
    <source>
        <dbReference type="SAM" id="MobiDB-lite"/>
    </source>
</evidence>
<reference evidence="3" key="1">
    <citation type="submission" date="2021-03" db="EMBL/GenBank/DDBJ databases">
        <title>Genomic analysis provides insights into the functional capacity of soil bacteria communities inhabiting an altitudinal gradient in the Atacama Desert.</title>
        <authorList>
            <person name="Gonzalez M."/>
            <person name="Maldonado J."/>
            <person name="Maza F."/>
            <person name="Hodar C."/>
            <person name="Cortes M."/>
            <person name="Palma R."/>
            <person name="Andreani C."/>
            <person name="Gaete A."/>
            <person name="Vasquez-Dean J."/>
            <person name="Acuna V."/>
            <person name="Aguado M."/>
            <person name="Mandakovic D."/>
            <person name="Latorre M."/>
            <person name="Orellana A."/>
            <person name="Gutierrez R."/>
            <person name="Montecino M."/>
            <person name="Allende M."/>
            <person name="Maass A."/>
            <person name="Cambiazo V."/>
        </authorList>
    </citation>
    <scope>NUCLEOTIDE SEQUENCE</scope>
    <source>
        <strain evidence="3">ISL-25</strain>
    </source>
</reference>
<protein>
    <submittedName>
        <fullName evidence="3">DUF4150 domain-containing protein</fullName>
    </submittedName>
</protein>
<sequence>MANEVYANNMEVSCKAADGKSIACFPDVCFTPPQAPPTPLGVPIPYPNTGLAKDTTRGTRTVKISGKEAMLKDKSYFKTSYGDEAGNAPKKGIITGKIKGKVYFTAWSMNVKFEAENVVRNMDLTTHNHGSTSNTGPWPYQDAIAMDTAGHPCQPMANDIKTQCSGANDKSAKCCSSRKCLLMPKTPNRCCNGANGEPMTGHHLLPSKEFVAHVNRGSADAATNYKSDKAPCLCVEGHSHSKRTEHGQVGCNYTVERNAWLANPANRGKAYTLAVGCEIGAKSAVGKVNVPPGAKGCNKECLQKQLENDHQKMELTVKPNDPLPRAKQPPPAIVLDD</sequence>
<dbReference type="Pfam" id="PF15635">
    <property type="entry name" value="Tox-GHH2"/>
    <property type="match status" value="1"/>
</dbReference>
<evidence type="ECO:0000313" key="4">
    <source>
        <dbReference type="Proteomes" id="UP000692896"/>
    </source>
</evidence>
<feature type="compositionally biased region" description="Pro residues" evidence="1">
    <location>
        <begin position="327"/>
        <end position="337"/>
    </location>
</feature>
<dbReference type="Pfam" id="PF13665">
    <property type="entry name" value="Tox-PAAR-like"/>
    <property type="match status" value="1"/>
</dbReference>
<dbReference type="AlphaFoldDB" id="A0A944HBW8"/>
<dbReference type="InterPro" id="IPR028917">
    <property type="entry name" value="Tox-GHH2_domain"/>
</dbReference>
<comment type="caution">
    <text evidence="3">The sequence shown here is derived from an EMBL/GenBank/DDBJ whole genome shotgun (WGS) entry which is preliminary data.</text>
</comment>
<name>A0A944HBW8_PSEFL</name>
<proteinExistence type="predicted"/>
<organism evidence="3 4">
    <name type="scientific">Pseudomonas fluorescens</name>
    <dbReference type="NCBI Taxonomy" id="294"/>
    <lineage>
        <taxon>Bacteria</taxon>
        <taxon>Pseudomonadati</taxon>
        <taxon>Pseudomonadota</taxon>
        <taxon>Gammaproteobacteria</taxon>
        <taxon>Pseudomonadales</taxon>
        <taxon>Pseudomonadaceae</taxon>
        <taxon>Pseudomonas</taxon>
    </lineage>
</organism>